<dbReference type="EMBL" id="WABS01000037">
    <property type="protein sequence ID" value="MBI0556167.1"/>
    <property type="molecule type" value="Genomic_DNA"/>
</dbReference>
<dbReference type="Proteomes" id="UP001194579">
    <property type="component" value="Unassembled WGS sequence"/>
</dbReference>
<evidence type="ECO:0000313" key="3">
    <source>
        <dbReference type="Proteomes" id="UP000008044"/>
    </source>
</evidence>
<reference evidence="4" key="3">
    <citation type="submission" date="2023-07" db="EMBL/GenBank/DDBJ databases">
        <title>Identification of Pectobacterium versatile causing blackleg of potato from New York State with a whole genome sequencing approach.</title>
        <authorList>
            <person name="Ma X."/>
            <person name="Swingle B."/>
        </authorList>
    </citation>
    <scope>NUCLEOTIDE SEQUENCE [LARGE SCALE GENOMIC DNA]</scope>
    <source>
        <strain evidence="4">NY1588A</strain>
    </source>
</reference>
<evidence type="ECO:0000313" key="2">
    <source>
        <dbReference type="EMBL" id="MBI0556167.1"/>
    </source>
</evidence>
<proteinExistence type="predicted"/>
<dbReference type="EMBL" id="CP003415">
    <property type="protein sequence ID" value="AFI92615.1"/>
    <property type="molecule type" value="Genomic_DNA"/>
</dbReference>
<organism evidence="1 3">
    <name type="scientific">Pectobacterium parmentieri</name>
    <dbReference type="NCBI Taxonomy" id="1905730"/>
    <lineage>
        <taxon>Bacteria</taxon>
        <taxon>Pseudomonadati</taxon>
        <taxon>Pseudomonadota</taxon>
        <taxon>Gammaproteobacteria</taxon>
        <taxon>Enterobacterales</taxon>
        <taxon>Pectobacteriaceae</taxon>
        <taxon>Pectobacterium</taxon>
    </lineage>
</organism>
<reference evidence="2" key="4">
    <citation type="submission" date="2024-05" db="EMBL/GenBank/DDBJ databases">
        <title>Identification of Pectobacterium versatile causing blackleg of potato from New York State with a whole genome sequencing approach.</title>
        <authorList>
            <person name="Ma X."/>
            <person name="Swingle B."/>
        </authorList>
    </citation>
    <scope>NUCLEOTIDE SEQUENCE</scope>
    <source>
        <strain evidence="2">NY1588A</strain>
    </source>
</reference>
<dbReference type="RefSeq" id="WP_014701988.1">
    <property type="nucleotide sequence ID" value="NC_017845.1"/>
</dbReference>
<accession>A0A0H3IC06</accession>
<dbReference type="eggNOG" id="ENOG5032R0W">
    <property type="taxonomic scope" value="Bacteria"/>
</dbReference>
<evidence type="ECO:0000313" key="1">
    <source>
        <dbReference type="EMBL" id="AFI92615.1"/>
    </source>
</evidence>
<reference evidence="1" key="2">
    <citation type="submission" date="2012-03" db="EMBL/GenBank/DDBJ databases">
        <authorList>
            <person name="Koskinen P."/>
            <person name="Laine P."/>
            <person name="Niemi O."/>
            <person name="Nykyri J."/>
            <person name="Harjunpaa H."/>
            <person name="Auvinen P."/>
            <person name="Paulin L."/>
            <person name="Pirhonen M."/>
            <person name="Palva T."/>
            <person name="Holm L."/>
        </authorList>
    </citation>
    <scope>NUCLEOTIDE SEQUENCE</scope>
    <source>
        <strain evidence="1">SCC3193</strain>
    </source>
</reference>
<evidence type="ECO:0000313" key="4">
    <source>
        <dbReference type="Proteomes" id="UP001194579"/>
    </source>
</evidence>
<keyword evidence="4" id="KW-1185">Reference proteome</keyword>
<dbReference type="Proteomes" id="UP000008044">
    <property type="component" value="Chromosome"/>
</dbReference>
<sequence>MNRLLPFSTLATQSASDHIEALPEGIRITLQNAATQGSEVLLISFDEGVARLDSDAYDHALLTGIHMIRALTDAVVLGYFQPSDRQQLILWRWFVSVKFVLEQEAANGHITVFDEQGRQTTAVLYRGKYGDIPIYPHAERSAIASTVERGLVECYGEEEGLRHALTFYVAMIDFATDGLTDIGRGVMAKLHDGAIQTIKLGGVPPTLTAH</sequence>
<protein>
    <submittedName>
        <fullName evidence="1">Phage transcriptional regulator</fullName>
    </submittedName>
</protein>
<gene>
    <name evidence="1" type="ordered locus">W5S_4569</name>
    <name evidence="2" type="ORF">F6Q06_16975</name>
</gene>
<dbReference type="HOGENOM" id="CLU_111578_0_0_6"/>
<dbReference type="PATRIC" id="fig|1166016.3.peg.4633"/>
<reference evidence="1 3" key="1">
    <citation type="journal article" date="2012" name="J. Bacteriol.">
        <title>Genome sequence of Pectobacterium sp. strain SCC3193.</title>
        <authorList>
            <person name="Koskinen J.P."/>
            <person name="Laine P."/>
            <person name="Niemi O."/>
            <person name="Nykyri J."/>
            <person name="Harjunpaa H."/>
            <person name="Auvinen P."/>
            <person name="Paulin L."/>
            <person name="Pirhonen M."/>
            <person name="Palva T."/>
            <person name="Holm L."/>
        </authorList>
    </citation>
    <scope>NUCLEOTIDE SEQUENCE [LARGE SCALE GENOMIC DNA]</scope>
    <source>
        <strain evidence="1 3">SCC3193</strain>
    </source>
</reference>
<dbReference type="KEGG" id="pec:W5S_4569"/>
<name>A0A0H3IC06_PECPM</name>
<dbReference type="STRING" id="1905730.W5S_4569"/>
<dbReference type="AlphaFoldDB" id="A0A0H3IC06"/>